<dbReference type="Pfam" id="PF00096">
    <property type="entry name" value="zf-C2H2"/>
    <property type="match status" value="2"/>
</dbReference>
<gene>
    <name evidence="7" type="primary">LOC111087870</name>
</gene>
<feature type="domain" description="C2H2-type" evidence="5">
    <location>
        <begin position="200"/>
        <end position="219"/>
    </location>
</feature>
<evidence type="ECO:0000313" key="6">
    <source>
        <dbReference type="Proteomes" id="UP000694941"/>
    </source>
</evidence>
<dbReference type="PANTHER" id="PTHR23235:SF120">
    <property type="entry name" value="KRUPPEL-LIKE FACTOR 15"/>
    <property type="match status" value="1"/>
</dbReference>
<accession>A0ABM1T7D5</accession>
<evidence type="ECO:0000313" key="7">
    <source>
        <dbReference type="RefSeq" id="XP_022251791.1"/>
    </source>
</evidence>
<reference evidence="7" key="1">
    <citation type="submission" date="2025-08" db="UniProtKB">
        <authorList>
            <consortium name="RefSeq"/>
        </authorList>
    </citation>
    <scope>IDENTIFICATION</scope>
    <source>
        <tissue evidence="7">Muscle</tissue>
    </source>
</reference>
<protein>
    <submittedName>
        <fullName evidence="7">Zinc finger protein 19-like isoform X1</fullName>
    </submittedName>
</protein>
<dbReference type="PANTHER" id="PTHR23235">
    <property type="entry name" value="KRUEPPEL-LIKE TRANSCRIPTION FACTOR"/>
    <property type="match status" value="1"/>
</dbReference>
<feature type="domain" description="C2H2-type" evidence="5">
    <location>
        <begin position="172"/>
        <end position="199"/>
    </location>
</feature>
<keyword evidence="3" id="KW-0862">Zinc</keyword>
<dbReference type="InterPro" id="IPR013087">
    <property type="entry name" value="Znf_C2H2_type"/>
</dbReference>
<evidence type="ECO:0000256" key="1">
    <source>
        <dbReference type="ARBA" id="ARBA00022723"/>
    </source>
</evidence>
<proteinExistence type="predicted"/>
<dbReference type="Proteomes" id="UP000694941">
    <property type="component" value="Unplaced"/>
</dbReference>
<evidence type="ECO:0000259" key="5">
    <source>
        <dbReference type="PROSITE" id="PS50157"/>
    </source>
</evidence>
<name>A0ABM1T7D5_LIMPO</name>
<organism evidence="6 7">
    <name type="scientific">Limulus polyphemus</name>
    <name type="common">Atlantic horseshoe crab</name>
    <dbReference type="NCBI Taxonomy" id="6850"/>
    <lineage>
        <taxon>Eukaryota</taxon>
        <taxon>Metazoa</taxon>
        <taxon>Ecdysozoa</taxon>
        <taxon>Arthropoda</taxon>
        <taxon>Chelicerata</taxon>
        <taxon>Merostomata</taxon>
        <taxon>Xiphosura</taxon>
        <taxon>Limulidae</taxon>
        <taxon>Limulus</taxon>
    </lineage>
</organism>
<evidence type="ECO:0000256" key="2">
    <source>
        <dbReference type="ARBA" id="ARBA00022771"/>
    </source>
</evidence>
<dbReference type="Gene3D" id="3.30.160.60">
    <property type="entry name" value="Classic Zinc Finger"/>
    <property type="match status" value="3"/>
</dbReference>
<dbReference type="RefSeq" id="XP_022251791.1">
    <property type="nucleotide sequence ID" value="XM_022396083.1"/>
</dbReference>
<dbReference type="PROSITE" id="PS00028">
    <property type="entry name" value="ZINC_FINGER_C2H2_1"/>
    <property type="match status" value="1"/>
</dbReference>
<evidence type="ECO:0000256" key="4">
    <source>
        <dbReference type="PROSITE-ProRule" id="PRU00042"/>
    </source>
</evidence>
<evidence type="ECO:0000256" key="3">
    <source>
        <dbReference type="ARBA" id="ARBA00022833"/>
    </source>
</evidence>
<dbReference type="SMART" id="SM00355">
    <property type="entry name" value="ZnF_C2H2"/>
    <property type="match status" value="1"/>
</dbReference>
<keyword evidence="1" id="KW-0479">Metal-binding</keyword>
<keyword evidence="6" id="KW-1185">Reference proteome</keyword>
<dbReference type="PROSITE" id="PS50157">
    <property type="entry name" value="ZINC_FINGER_C2H2_2"/>
    <property type="match status" value="2"/>
</dbReference>
<dbReference type="SUPFAM" id="SSF57667">
    <property type="entry name" value="beta-beta-alpha zinc fingers"/>
    <property type="match status" value="1"/>
</dbReference>
<dbReference type="InterPro" id="IPR036236">
    <property type="entry name" value="Znf_C2H2_sf"/>
</dbReference>
<keyword evidence="2 4" id="KW-0863">Zinc-finger</keyword>
<sequence>MEVLKMKVEPFSDEKQDDLLNIKLMKKEDETFTITNMNTEQHGDFQEDDVISKFSYSDDEDQDSPHYNVMNVKTETEFQRYIKSELERTPDLKTSVNICCGSQFPGYVIKQEDHFIEDVKSLNNNISGETRLSENNLKPFNIHQSNDTLSNCGKTLGNLNQQKRIHSGEKPYHCTFCGKQFGTNGNLKIHQIIHTGEKPYSCGVCGKEFGTNSNLKINQ</sequence>
<dbReference type="GeneID" id="111087870"/>